<name>A0A5E8BWU9_9ASCO</name>
<keyword evidence="5 10" id="KW-1133">Transmembrane helix</keyword>
<dbReference type="Pfam" id="PF00153">
    <property type="entry name" value="Mito_carr"/>
    <property type="match status" value="2"/>
</dbReference>
<evidence type="ECO:0000256" key="6">
    <source>
        <dbReference type="ARBA" id="ARBA00023128"/>
    </source>
</evidence>
<evidence type="ECO:0008006" key="13">
    <source>
        <dbReference type="Google" id="ProtNLM"/>
    </source>
</evidence>
<dbReference type="Proteomes" id="UP000398389">
    <property type="component" value="Unassembled WGS sequence"/>
</dbReference>
<evidence type="ECO:0000313" key="11">
    <source>
        <dbReference type="EMBL" id="VVT53977.1"/>
    </source>
</evidence>
<feature type="transmembrane region" description="Helical" evidence="10">
    <location>
        <begin position="45"/>
        <end position="66"/>
    </location>
</feature>
<evidence type="ECO:0000256" key="9">
    <source>
        <dbReference type="RuleBase" id="RU000488"/>
    </source>
</evidence>
<evidence type="ECO:0000256" key="3">
    <source>
        <dbReference type="ARBA" id="ARBA00022448"/>
    </source>
</evidence>
<protein>
    <recommendedName>
        <fullName evidence="13">Mitochondrial carrier</fullName>
    </recommendedName>
</protein>
<proteinExistence type="inferred from homology"/>
<evidence type="ECO:0000256" key="1">
    <source>
        <dbReference type="ARBA" id="ARBA00004225"/>
    </source>
</evidence>
<dbReference type="GeneID" id="43582660"/>
<organism evidence="11 12">
    <name type="scientific">Magnusiomyces paraingens</name>
    <dbReference type="NCBI Taxonomy" id="2606893"/>
    <lineage>
        <taxon>Eukaryota</taxon>
        <taxon>Fungi</taxon>
        <taxon>Dikarya</taxon>
        <taxon>Ascomycota</taxon>
        <taxon>Saccharomycotina</taxon>
        <taxon>Dipodascomycetes</taxon>
        <taxon>Dipodascales</taxon>
        <taxon>Dipodascaceae</taxon>
        <taxon>Magnusiomyces</taxon>
    </lineage>
</organism>
<reference evidence="11 12" key="1">
    <citation type="submission" date="2019-09" db="EMBL/GenBank/DDBJ databases">
        <authorList>
            <person name="Brejova B."/>
        </authorList>
    </citation>
    <scope>NUCLEOTIDE SEQUENCE [LARGE SCALE GENOMIC DNA]</scope>
</reference>
<dbReference type="RefSeq" id="XP_031854451.1">
    <property type="nucleotide sequence ID" value="XM_031998560.1"/>
</dbReference>
<dbReference type="OrthoDB" id="428293at2759"/>
<feature type="transmembrane region" description="Helical" evidence="10">
    <location>
        <begin position="176"/>
        <end position="202"/>
    </location>
</feature>
<dbReference type="SUPFAM" id="SSF103506">
    <property type="entry name" value="Mitochondrial carrier"/>
    <property type="match status" value="1"/>
</dbReference>
<evidence type="ECO:0000313" key="12">
    <source>
        <dbReference type="Proteomes" id="UP000398389"/>
    </source>
</evidence>
<comment type="subcellular location">
    <subcellularLocation>
        <location evidence="1">Mitochondrion membrane</location>
        <topology evidence="1">Multi-pass membrane protein</topology>
    </subcellularLocation>
</comment>
<sequence length="292" mass="32123">MDFETILASVAGAVGSKIVFHPLDTIRTLQQTSTNFSYRLPLRRYWSGLGASVALTTPAFTTYMVAYRQSKRELTPYFGSDSMTNYIISGTNAELASSFIWTPMEVVKGRMQISKSGTSTFKLLKSIYATEGIKGFFRGYWIGIAVFVPHSIVWWATYEKAKTFLVNNMLPPNSTYADLSPGLIACASVVGTVSAATAANFLDVVKTRQQLAVSDEIKNIRPDDAKGVITVAKNLIKEVGLFRAMVKGLHIRLMHALPSGVLSMVIVETLNPDINIKSSEGKEFEEEEQILG</sequence>
<dbReference type="AlphaFoldDB" id="A0A5E8BWU9"/>
<comment type="similarity">
    <text evidence="2 9">Belongs to the mitochondrial carrier (TC 2.A.29) family.</text>
</comment>
<dbReference type="GO" id="GO:0031966">
    <property type="term" value="C:mitochondrial membrane"/>
    <property type="evidence" value="ECO:0007669"/>
    <property type="project" value="UniProtKB-SubCell"/>
</dbReference>
<dbReference type="PROSITE" id="PS50920">
    <property type="entry name" value="SOLCAR"/>
    <property type="match status" value="1"/>
</dbReference>
<keyword evidence="12" id="KW-1185">Reference proteome</keyword>
<keyword evidence="3 9" id="KW-0813">Transport</keyword>
<gene>
    <name evidence="11" type="ORF">SAPINGB_P003845</name>
</gene>
<feature type="transmembrane region" description="Helical" evidence="10">
    <location>
        <begin position="135"/>
        <end position="156"/>
    </location>
</feature>
<evidence type="ECO:0000256" key="2">
    <source>
        <dbReference type="ARBA" id="ARBA00006375"/>
    </source>
</evidence>
<dbReference type="Gene3D" id="1.50.40.10">
    <property type="entry name" value="Mitochondrial carrier domain"/>
    <property type="match status" value="1"/>
</dbReference>
<dbReference type="GO" id="GO:0005381">
    <property type="term" value="F:iron ion transmembrane transporter activity"/>
    <property type="evidence" value="ECO:0007669"/>
    <property type="project" value="UniProtKB-ARBA"/>
</dbReference>
<keyword evidence="7 8" id="KW-0472">Membrane</keyword>
<accession>A0A5E8BWU9</accession>
<feature type="repeat" description="Solcar" evidence="8">
    <location>
        <begin position="84"/>
        <end position="164"/>
    </location>
</feature>
<evidence type="ECO:0000256" key="7">
    <source>
        <dbReference type="ARBA" id="ARBA00023136"/>
    </source>
</evidence>
<keyword evidence="6" id="KW-0496">Mitochondrion</keyword>
<dbReference type="EMBL" id="CABVLU010000003">
    <property type="protein sequence ID" value="VVT53977.1"/>
    <property type="molecule type" value="Genomic_DNA"/>
</dbReference>
<evidence type="ECO:0000256" key="4">
    <source>
        <dbReference type="ARBA" id="ARBA00022692"/>
    </source>
</evidence>
<dbReference type="PANTHER" id="PTHR45758:SF3">
    <property type="entry name" value="MITOCHONDRIAL SUBSTRATE CARRIER FAMILY PROTEIN E"/>
    <property type="match status" value="1"/>
</dbReference>
<dbReference type="InterPro" id="IPR018108">
    <property type="entry name" value="MCP_transmembrane"/>
</dbReference>
<evidence type="ECO:0000256" key="10">
    <source>
        <dbReference type="SAM" id="Phobius"/>
    </source>
</evidence>
<evidence type="ECO:0000256" key="8">
    <source>
        <dbReference type="PROSITE-ProRule" id="PRU00282"/>
    </source>
</evidence>
<keyword evidence="4 8" id="KW-0812">Transmembrane</keyword>
<dbReference type="PANTHER" id="PTHR45758">
    <property type="entry name" value="MITOFERRIN-1-RELATED"/>
    <property type="match status" value="1"/>
</dbReference>
<evidence type="ECO:0000256" key="5">
    <source>
        <dbReference type="ARBA" id="ARBA00022989"/>
    </source>
</evidence>
<dbReference type="InterPro" id="IPR023395">
    <property type="entry name" value="MCP_dom_sf"/>
</dbReference>